<gene>
    <name evidence="1" type="ORF">CVLEPA_LOCUS15232</name>
</gene>
<keyword evidence="2" id="KW-1185">Reference proteome</keyword>
<sequence>MLHRTFRETMRNEIQRWLVPQKKLGRAAESGFVPKNIFPFVLPCRVDVETGFLRGTLVMETWFICPFLQCQRISYSSSKSEIQIYATELPIKKVPGFGNAGLRPEVVMNSFAVNDVINAYDFILNFFLPIFFCNVISTA</sequence>
<dbReference type="EMBL" id="CAWYQH010000097">
    <property type="protein sequence ID" value="CAK8684242.1"/>
    <property type="molecule type" value="Genomic_DNA"/>
</dbReference>
<evidence type="ECO:0000313" key="1">
    <source>
        <dbReference type="EMBL" id="CAK8684242.1"/>
    </source>
</evidence>
<evidence type="ECO:0000313" key="2">
    <source>
        <dbReference type="Proteomes" id="UP001642483"/>
    </source>
</evidence>
<proteinExistence type="predicted"/>
<reference evidence="1 2" key="1">
    <citation type="submission" date="2024-02" db="EMBL/GenBank/DDBJ databases">
        <authorList>
            <person name="Daric V."/>
            <person name="Darras S."/>
        </authorList>
    </citation>
    <scope>NUCLEOTIDE SEQUENCE [LARGE SCALE GENOMIC DNA]</scope>
</reference>
<accession>A0ABP0FXB7</accession>
<name>A0ABP0FXB7_CLALP</name>
<dbReference type="Proteomes" id="UP001642483">
    <property type="component" value="Unassembled WGS sequence"/>
</dbReference>
<organism evidence="1 2">
    <name type="scientific">Clavelina lepadiformis</name>
    <name type="common">Light-bulb sea squirt</name>
    <name type="synonym">Ascidia lepadiformis</name>
    <dbReference type="NCBI Taxonomy" id="159417"/>
    <lineage>
        <taxon>Eukaryota</taxon>
        <taxon>Metazoa</taxon>
        <taxon>Chordata</taxon>
        <taxon>Tunicata</taxon>
        <taxon>Ascidiacea</taxon>
        <taxon>Aplousobranchia</taxon>
        <taxon>Clavelinidae</taxon>
        <taxon>Clavelina</taxon>
    </lineage>
</organism>
<protein>
    <submittedName>
        <fullName evidence="1">Uncharacterized protein</fullName>
    </submittedName>
</protein>
<comment type="caution">
    <text evidence="1">The sequence shown here is derived from an EMBL/GenBank/DDBJ whole genome shotgun (WGS) entry which is preliminary data.</text>
</comment>